<organism evidence="6 7">
    <name type="scientific">Porphyra umbilicalis</name>
    <name type="common">Purple laver</name>
    <name type="synonym">Red alga</name>
    <dbReference type="NCBI Taxonomy" id="2786"/>
    <lineage>
        <taxon>Eukaryota</taxon>
        <taxon>Rhodophyta</taxon>
        <taxon>Bangiophyceae</taxon>
        <taxon>Bangiales</taxon>
        <taxon>Bangiaceae</taxon>
        <taxon>Porphyra</taxon>
    </lineage>
</organism>
<reference evidence="6 7" key="1">
    <citation type="submission" date="2017-03" db="EMBL/GenBank/DDBJ databases">
        <title>WGS assembly of Porphyra umbilicalis.</title>
        <authorList>
            <person name="Brawley S.H."/>
            <person name="Blouin N.A."/>
            <person name="Ficko-Blean E."/>
            <person name="Wheeler G.L."/>
            <person name="Lohr M."/>
            <person name="Goodson H.V."/>
            <person name="Jenkins J.W."/>
            <person name="Blaby-Haas C.E."/>
            <person name="Helliwell K.E."/>
            <person name="Chan C."/>
            <person name="Marriage T."/>
            <person name="Bhattacharya D."/>
            <person name="Klein A.S."/>
            <person name="Badis Y."/>
            <person name="Brodie J."/>
            <person name="Cao Y."/>
            <person name="Collen J."/>
            <person name="Dittami S.M."/>
            <person name="Gachon C.M."/>
            <person name="Green B.R."/>
            <person name="Karpowicz S."/>
            <person name="Kim J.W."/>
            <person name="Kudahl U."/>
            <person name="Lin S."/>
            <person name="Michel G."/>
            <person name="Mittag M."/>
            <person name="Olson B.J."/>
            <person name="Pangilinan J."/>
            <person name="Peng Y."/>
            <person name="Qiu H."/>
            <person name="Shu S."/>
            <person name="Singer J.T."/>
            <person name="Smith A.G."/>
            <person name="Sprecher B.N."/>
            <person name="Wagner V."/>
            <person name="Wang W."/>
            <person name="Wang Z.-Y."/>
            <person name="Yan J."/>
            <person name="Yarish C."/>
            <person name="Zoeuner-Riek S."/>
            <person name="Zhuang Y."/>
            <person name="Zou Y."/>
            <person name="Lindquist E.A."/>
            <person name="Grimwood J."/>
            <person name="Barry K."/>
            <person name="Rokhsar D.S."/>
            <person name="Schmutz J."/>
            <person name="Stiller J.W."/>
            <person name="Grossman A.R."/>
            <person name="Prochnik S.E."/>
        </authorList>
    </citation>
    <scope>NUCLEOTIDE SEQUENCE [LARGE SCALE GENOMIC DNA]</scope>
    <source>
        <strain evidence="6">4086291</strain>
    </source>
</reference>
<keyword evidence="1" id="KW-0547">Nucleotide-binding</keyword>
<keyword evidence="7" id="KW-1185">Reference proteome</keyword>
<dbReference type="PANTHER" id="PTHR12131:SF1">
    <property type="entry name" value="ATP-DEPENDENT RNA HELICASE SUPV3L1, MITOCHONDRIAL-RELATED"/>
    <property type="match status" value="1"/>
</dbReference>
<gene>
    <name evidence="6" type="ORF">BU14_2803s0001</name>
</gene>
<dbReference type="GO" id="GO:0016787">
    <property type="term" value="F:hydrolase activity"/>
    <property type="evidence" value="ECO:0007669"/>
    <property type="project" value="UniProtKB-KW"/>
</dbReference>
<dbReference type="GO" id="GO:0005524">
    <property type="term" value="F:ATP binding"/>
    <property type="evidence" value="ECO:0007669"/>
    <property type="project" value="UniProtKB-KW"/>
</dbReference>
<dbReference type="AlphaFoldDB" id="A0A1X6NJ09"/>
<evidence type="ECO:0000259" key="5">
    <source>
        <dbReference type="SMART" id="SM01142"/>
    </source>
</evidence>
<dbReference type="PANTHER" id="PTHR12131">
    <property type="entry name" value="ATP-DEPENDENT RNA AND DNA HELICASE"/>
    <property type="match status" value="1"/>
</dbReference>
<protein>
    <recommendedName>
        <fullName evidence="5">ATP-dependent RNA helicase Ski2/MTR4 C-terminal domain-containing protein</fullName>
    </recommendedName>
</protein>
<dbReference type="OrthoDB" id="64767at2759"/>
<evidence type="ECO:0000313" key="7">
    <source>
        <dbReference type="Proteomes" id="UP000218209"/>
    </source>
</evidence>
<dbReference type="Proteomes" id="UP000218209">
    <property type="component" value="Unassembled WGS sequence"/>
</dbReference>
<dbReference type="SMART" id="SM01142">
    <property type="entry name" value="DSHCT"/>
    <property type="match status" value="1"/>
</dbReference>
<dbReference type="Gene3D" id="1.10.3380.30">
    <property type="match status" value="1"/>
</dbReference>
<evidence type="ECO:0000256" key="4">
    <source>
        <dbReference type="ARBA" id="ARBA00022840"/>
    </source>
</evidence>
<keyword evidence="4" id="KW-0067">ATP-binding</keyword>
<sequence>MLSHLCVFTGAEIDGGGGGGAPTVSALAGAVADLEQTARLRAKLAALSAAASDDSLQLMPDYLQRVAVLRRLGYIGGASPTGGDVRLKGRAACEVNTADSLVLTELVFENVLDGRTPPEVAALLSALILQERFDSDGCVPVPTDGLRDRMAAVTRILTALGGVQAEAGLPVAPNEFVREAAKFGLVPAVHAWASGAPFRDICALVDAPEGTIVRCVNRLAELLREVGNVARVIGNGALAETAAEGGGGIRRDIIFAASLYVK</sequence>
<dbReference type="EMBL" id="KV920555">
    <property type="protein sequence ID" value="OSX68436.1"/>
    <property type="molecule type" value="Genomic_DNA"/>
</dbReference>
<keyword evidence="3" id="KW-0347">Helicase</keyword>
<dbReference type="GO" id="GO:0004386">
    <property type="term" value="F:helicase activity"/>
    <property type="evidence" value="ECO:0007669"/>
    <property type="project" value="UniProtKB-KW"/>
</dbReference>
<evidence type="ECO:0000256" key="2">
    <source>
        <dbReference type="ARBA" id="ARBA00022801"/>
    </source>
</evidence>
<dbReference type="Pfam" id="PF08148">
    <property type="entry name" value="DSHCT"/>
    <property type="match status" value="1"/>
</dbReference>
<accession>A0A1X6NJ09</accession>
<proteinExistence type="predicted"/>
<evidence type="ECO:0000256" key="1">
    <source>
        <dbReference type="ARBA" id="ARBA00022741"/>
    </source>
</evidence>
<feature type="domain" description="ATP-dependent RNA helicase Ski2/MTR4 C-terminal" evidence="5">
    <location>
        <begin position="80"/>
        <end position="261"/>
    </location>
</feature>
<dbReference type="InterPro" id="IPR012961">
    <property type="entry name" value="Ski2/MTR4_C"/>
</dbReference>
<evidence type="ECO:0000313" key="6">
    <source>
        <dbReference type="EMBL" id="OSX68436.1"/>
    </source>
</evidence>
<name>A0A1X6NJ09_PORUM</name>
<keyword evidence="2" id="KW-0378">Hydrolase</keyword>
<dbReference type="GO" id="GO:0070478">
    <property type="term" value="P:nuclear-transcribed mRNA catabolic process, 3'-5' exonucleolytic nonsense-mediated decay"/>
    <property type="evidence" value="ECO:0007669"/>
    <property type="project" value="TreeGrafter"/>
</dbReference>
<evidence type="ECO:0000256" key="3">
    <source>
        <dbReference type="ARBA" id="ARBA00022806"/>
    </source>
</evidence>
<dbReference type="GO" id="GO:0055087">
    <property type="term" value="C:Ski complex"/>
    <property type="evidence" value="ECO:0007669"/>
    <property type="project" value="TreeGrafter"/>
</dbReference>
<dbReference type="InterPro" id="IPR050699">
    <property type="entry name" value="RNA-DNA_Helicase"/>
</dbReference>